<sequence>MAQVDFGDGQLAVIDYGASAAPDAVPVLLAHSLGNCADTWQFVGPAFSDRIHAYALDLAGHGSSTATVRTFDDAWQQFIEVSRGLGLDRPVLVGHDQSTFQTSLAAMEAPQEFRAVVSIGGAVHIDYEKARQDIDFALLPTFADMLRERFLLGATGSGRQEADNLIEQLVGLSTQDWLLAGMREGLHTEVANSVEYFDDGTWLHKPAPEMVQRSVDVPDRRPITPGPWFYDRLTVPQWIVQLREGYEVLTPDGAEFVAEHPMLRHAYLDTTAWPQYDKPAELAAVIEAIALDPAGPDL</sequence>
<dbReference type="eggNOG" id="COG0596">
    <property type="taxonomic scope" value="Bacteria"/>
</dbReference>
<evidence type="ECO:0000313" key="3">
    <source>
        <dbReference type="Proteomes" id="UP000008366"/>
    </source>
</evidence>
<organism evidence="2 3">
    <name type="scientific">Kineosphaera limosa NBRC 100340</name>
    <dbReference type="NCBI Taxonomy" id="1184609"/>
    <lineage>
        <taxon>Bacteria</taxon>
        <taxon>Bacillati</taxon>
        <taxon>Actinomycetota</taxon>
        <taxon>Actinomycetes</taxon>
        <taxon>Micrococcales</taxon>
        <taxon>Dermatophilaceae</taxon>
        <taxon>Kineosphaera</taxon>
    </lineage>
</organism>
<proteinExistence type="predicted"/>
<dbReference type="GO" id="GO:0047372">
    <property type="term" value="F:monoacylglycerol lipase activity"/>
    <property type="evidence" value="ECO:0007669"/>
    <property type="project" value="TreeGrafter"/>
</dbReference>
<dbReference type="STRING" id="1184609.KILIM_017_00170"/>
<evidence type="ECO:0000313" key="2">
    <source>
        <dbReference type="EMBL" id="GAB95172.1"/>
    </source>
</evidence>
<dbReference type="SUPFAM" id="SSF53474">
    <property type="entry name" value="alpha/beta-Hydrolases"/>
    <property type="match status" value="1"/>
</dbReference>
<gene>
    <name evidence="2" type="ORF">KILIM_017_00170</name>
</gene>
<feature type="domain" description="AB hydrolase-1" evidence="1">
    <location>
        <begin position="26"/>
        <end position="150"/>
    </location>
</feature>
<dbReference type="GO" id="GO:0016020">
    <property type="term" value="C:membrane"/>
    <property type="evidence" value="ECO:0007669"/>
    <property type="project" value="TreeGrafter"/>
</dbReference>
<comment type="caution">
    <text evidence="2">The sequence shown here is derived from an EMBL/GenBank/DDBJ whole genome shotgun (WGS) entry which is preliminary data.</text>
</comment>
<dbReference type="Pfam" id="PF00561">
    <property type="entry name" value="Abhydrolase_1"/>
    <property type="match status" value="1"/>
</dbReference>
<dbReference type="AlphaFoldDB" id="K6WSU3"/>
<dbReference type="InterPro" id="IPR050266">
    <property type="entry name" value="AB_hydrolase_sf"/>
</dbReference>
<dbReference type="Proteomes" id="UP000008366">
    <property type="component" value="Unassembled WGS sequence"/>
</dbReference>
<name>K6WSU3_9MICO</name>
<accession>K6WSU3</accession>
<dbReference type="PANTHER" id="PTHR43798">
    <property type="entry name" value="MONOACYLGLYCEROL LIPASE"/>
    <property type="match status" value="1"/>
</dbReference>
<keyword evidence="3" id="KW-1185">Reference proteome</keyword>
<dbReference type="GO" id="GO:0046464">
    <property type="term" value="P:acylglycerol catabolic process"/>
    <property type="evidence" value="ECO:0007669"/>
    <property type="project" value="TreeGrafter"/>
</dbReference>
<evidence type="ECO:0000259" key="1">
    <source>
        <dbReference type="Pfam" id="PF00561"/>
    </source>
</evidence>
<reference evidence="2 3" key="1">
    <citation type="submission" date="2012-08" db="EMBL/GenBank/DDBJ databases">
        <title>Whole genome shotgun sequence of Kineosphaera limosa NBRC 100340.</title>
        <authorList>
            <person name="Yoshida I."/>
            <person name="Isaki S."/>
            <person name="Hosoyama A."/>
            <person name="Tsuchikane K."/>
            <person name="Katsumata H."/>
            <person name="Ando Y."/>
            <person name="Ohji S."/>
            <person name="Hamada M."/>
            <person name="Tamura T."/>
            <person name="Yamazoe A."/>
            <person name="Yamazaki S."/>
            <person name="Fujita N."/>
        </authorList>
    </citation>
    <scope>NUCLEOTIDE SEQUENCE [LARGE SCALE GENOMIC DNA]</scope>
    <source>
        <strain evidence="2 3">NBRC 100340</strain>
    </source>
</reference>
<dbReference type="EMBL" id="BAHD01000017">
    <property type="protein sequence ID" value="GAB95172.1"/>
    <property type="molecule type" value="Genomic_DNA"/>
</dbReference>
<dbReference type="PANTHER" id="PTHR43798:SF5">
    <property type="entry name" value="MONOACYLGLYCEROL LIPASE ABHD6"/>
    <property type="match status" value="1"/>
</dbReference>
<dbReference type="InterPro" id="IPR029058">
    <property type="entry name" value="AB_hydrolase_fold"/>
</dbReference>
<dbReference type="Gene3D" id="3.40.50.1820">
    <property type="entry name" value="alpha/beta hydrolase"/>
    <property type="match status" value="1"/>
</dbReference>
<protein>
    <recommendedName>
        <fullName evidence="1">AB hydrolase-1 domain-containing protein</fullName>
    </recommendedName>
</protein>
<dbReference type="InterPro" id="IPR000073">
    <property type="entry name" value="AB_hydrolase_1"/>
</dbReference>